<accession>A0A1X7V4W1</accession>
<dbReference type="InParanoid" id="A0A1X7V4W1"/>
<sequence length="56" mass="6314">MVSSINLTYIHIKMKHELKSNGWFGDKNILFVGDILQLPPVCGEPVFEQVTAKTLI</sequence>
<evidence type="ECO:0000313" key="1">
    <source>
        <dbReference type="EnsemblMetazoa" id="Aqu2.1.35011_001"/>
    </source>
</evidence>
<organism evidence="1">
    <name type="scientific">Amphimedon queenslandica</name>
    <name type="common">Sponge</name>
    <dbReference type="NCBI Taxonomy" id="400682"/>
    <lineage>
        <taxon>Eukaryota</taxon>
        <taxon>Metazoa</taxon>
        <taxon>Porifera</taxon>
        <taxon>Demospongiae</taxon>
        <taxon>Heteroscleromorpha</taxon>
        <taxon>Haplosclerida</taxon>
        <taxon>Niphatidae</taxon>
        <taxon>Amphimedon</taxon>
    </lineage>
</organism>
<protein>
    <submittedName>
        <fullName evidence="1">Uncharacterized protein</fullName>
    </submittedName>
</protein>
<dbReference type="AlphaFoldDB" id="A0A1X7V4W1"/>
<reference evidence="1" key="1">
    <citation type="submission" date="2017-05" db="UniProtKB">
        <authorList>
            <consortium name="EnsemblMetazoa"/>
        </authorList>
    </citation>
    <scope>IDENTIFICATION</scope>
</reference>
<dbReference type="EnsemblMetazoa" id="Aqu2.1.35011_001">
    <property type="protein sequence ID" value="Aqu2.1.35011_001"/>
    <property type="gene ID" value="Aqu2.1.35011"/>
</dbReference>
<name>A0A1X7V4W1_AMPQE</name>
<proteinExistence type="predicted"/>